<name>W4K333_HETIT</name>
<proteinExistence type="predicted"/>
<dbReference type="Proteomes" id="UP000030671">
    <property type="component" value="Unassembled WGS sequence"/>
</dbReference>
<evidence type="ECO:0000313" key="1">
    <source>
        <dbReference type="EMBL" id="ETW80144.1"/>
    </source>
</evidence>
<evidence type="ECO:0000313" key="2">
    <source>
        <dbReference type="Proteomes" id="UP000030671"/>
    </source>
</evidence>
<dbReference type="STRING" id="747525.W4K333"/>
<dbReference type="InParanoid" id="W4K333"/>
<evidence type="ECO:0008006" key="3">
    <source>
        <dbReference type="Google" id="ProtNLM"/>
    </source>
</evidence>
<dbReference type="GeneID" id="20674811"/>
<dbReference type="Gene3D" id="3.80.10.10">
    <property type="entry name" value="Ribonuclease Inhibitor"/>
    <property type="match status" value="1"/>
</dbReference>
<gene>
    <name evidence="1" type="ORF">HETIRDRAFT_435253</name>
</gene>
<reference evidence="1 2" key="1">
    <citation type="journal article" date="2012" name="New Phytol.">
        <title>Insight into trade-off between wood decay and parasitism from the genome of a fungal forest pathogen.</title>
        <authorList>
            <person name="Olson A."/>
            <person name="Aerts A."/>
            <person name="Asiegbu F."/>
            <person name="Belbahri L."/>
            <person name="Bouzid O."/>
            <person name="Broberg A."/>
            <person name="Canback B."/>
            <person name="Coutinho P.M."/>
            <person name="Cullen D."/>
            <person name="Dalman K."/>
            <person name="Deflorio G."/>
            <person name="van Diepen L.T."/>
            <person name="Dunand C."/>
            <person name="Duplessis S."/>
            <person name="Durling M."/>
            <person name="Gonthier P."/>
            <person name="Grimwood J."/>
            <person name="Fossdal C.G."/>
            <person name="Hansson D."/>
            <person name="Henrissat B."/>
            <person name="Hietala A."/>
            <person name="Himmelstrand K."/>
            <person name="Hoffmeister D."/>
            <person name="Hogberg N."/>
            <person name="James T.Y."/>
            <person name="Karlsson M."/>
            <person name="Kohler A."/>
            <person name="Kues U."/>
            <person name="Lee Y.H."/>
            <person name="Lin Y.C."/>
            <person name="Lind M."/>
            <person name="Lindquist E."/>
            <person name="Lombard V."/>
            <person name="Lucas S."/>
            <person name="Lunden K."/>
            <person name="Morin E."/>
            <person name="Murat C."/>
            <person name="Park J."/>
            <person name="Raffaello T."/>
            <person name="Rouze P."/>
            <person name="Salamov A."/>
            <person name="Schmutz J."/>
            <person name="Solheim H."/>
            <person name="Stahlberg J."/>
            <person name="Velez H."/>
            <person name="de Vries R.P."/>
            <person name="Wiebenga A."/>
            <person name="Woodward S."/>
            <person name="Yakovlev I."/>
            <person name="Garbelotto M."/>
            <person name="Martin F."/>
            <person name="Grigoriev I.V."/>
            <person name="Stenlid J."/>
        </authorList>
    </citation>
    <scope>NUCLEOTIDE SEQUENCE [LARGE SCALE GENOMIC DNA]</scope>
    <source>
        <strain evidence="1 2">TC 32-1</strain>
    </source>
</reference>
<dbReference type="EMBL" id="KI925460">
    <property type="protein sequence ID" value="ETW80144.1"/>
    <property type="molecule type" value="Genomic_DNA"/>
</dbReference>
<dbReference type="eggNOG" id="ENOG502SK1X">
    <property type="taxonomic scope" value="Eukaryota"/>
</dbReference>
<dbReference type="RefSeq" id="XP_009548661.1">
    <property type="nucleotide sequence ID" value="XM_009550366.1"/>
</dbReference>
<dbReference type="OrthoDB" id="2685413at2759"/>
<organism evidence="1 2">
    <name type="scientific">Heterobasidion irregulare (strain TC 32-1)</name>
    <dbReference type="NCBI Taxonomy" id="747525"/>
    <lineage>
        <taxon>Eukaryota</taxon>
        <taxon>Fungi</taxon>
        <taxon>Dikarya</taxon>
        <taxon>Basidiomycota</taxon>
        <taxon>Agaricomycotina</taxon>
        <taxon>Agaricomycetes</taxon>
        <taxon>Russulales</taxon>
        <taxon>Bondarzewiaceae</taxon>
        <taxon>Heterobasidion</taxon>
        <taxon>Heterobasidion annosum species complex</taxon>
    </lineage>
</organism>
<accession>W4K333</accession>
<protein>
    <recommendedName>
        <fullName evidence="3">F-box domain-containing protein</fullName>
    </recommendedName>
</protein>
<dbReference type="HOGENOM" id="CLU_019184_0_0_1"/>
<sequence>MGVFNPKMLDASIRDVVSSLSNDQKTDVLLYAMALLPSNPSSRTIIENAVQSCLQISSVYPRKVIQARLLRAKARFATGLRGAAHQDLQAILLIDPNHSEARALMPQAGAMSAAGELTGNVNGQPRFSPELWREIATYLPRKDLKNLLFVPHALSSVASQLLFRKLHLQFGTGRFYASNDGLSDGSAIDKWHDQRSADILTRIVSDPNYACLVRTLVVSAPQREESVLTTFQIGMLANALPKLTNLKTFSCSMGTQTMASVLSTLEKTHPNLRDLRLVCTTDQSPPLPQLPQLTSFTYISSDLAPALKGYASDLVVTLRKISIHVSCVAPAGLISVNNLTTVDVTAIIEDTSFFTELLTNGHYLEILRIQCRLGGRCVPSKAFRNVAPLQALRSFVLNILSVPREFNDPDLFPSVANFVRQHPFLRGLGILKSHEVDRVNYDASIWGVLPTLGQLQSLSIYIPNDLALTLSTWLIPRTVTSLHMTTPPNQDTSLIAQAWPGLPPKIKFLSLTTQLTQEMQNSLLDKLQDLRLLRLQGSYHTVLRDEINMVEGESWPARRSRFYSQDWYEWLDCEEPGLMSAGLSYLHV</sequence>
<dbReference type="InterPro" id="IPR032675">
    <property type="entry name" value="LRR_dom_sf"/>
</dbReference>
<keyword evidence="2" id="KW-1185">Reference proteome</keyword>
<dbReference type="AlphaFoldDB" id="W4K333"/>
<dbReference type="KEGG" id="hir:HETIRDRAFT_435253"/>